<evidence type="ECO:0008006" key="5">
    <source>
        <dbReference type="Google" id="ProtNLM"/>
    </source>
</evidence>
<reference evidence="3 4" key="1">
    <citation type="submission" date="2018-06" db="EMBL/GenBank/DDBJ databases">
        <title>Spongiibacterium sp. HME9304 Genome sequencing and assembly.</title>
        <authorList>
            <person name="Kang H."/>
            <person name="Kim H."/>
            <person name="Joh K."/>
        </authorList>
    </citation>
    <scope>NUCLEOTIDE SEQUENCE [LARGE SCALE GENOMIC DNA]</scope>
    <source>
        <strain evidence="3 4">HME9304</strain>
    </source>
</reference>
<keyword evidence="2" id="KW-1133">Transmembrane helix</keyword>
<sequence length="385" mass="44293">MEIFELENHTFYSLTELKMKKNEIHVVSEMLFGTIQEVAPHIKKTDMLSIAINSSQILKKWSLPDSKLDIEQKVIQAFPNLDLHKFYFEILAVENLGMVSIGKREYVNNLLSELETHNIVPMRISLGISDIGTTIPYFQASNIQGSNFRIKKLDDSGYEFEPDSPSQHYNIEINGLDMSSTSLLSFSAFLGYFISSEKKSNVTTLNKELENNFLNYHFYNLGFKWGLGIVLGILFLNFLCYTHYKAQVTSAESVSSSEQQISTLRKLEDEVALKEEKLNMILGTKSSRSTFYMDRIANELPVTIQLDQMEYQPLKRPVQEHKSIELKLNSIIVSGYSNDKTQFAQWTDALEQKDWIARIEILHYGYVSKTSDEFTVKIEIHEAEQ</sequence>
<name>A0A2Z4LV74_9FLAO</name>
<evidence type="ECO:0000313" key="3">
    <source>
        <dbReference type="EMBL" id="AWX45726.1"/>
    </source>
</evidence>
<accession>A0A2Z4LV74</accession>
<feature type="transmembrane region" description="Helical" evidence="2">
    <location>
        <begin position="225"/>
        <end position="244"/>
    </location>
</feature>
<dbReference type="AlphaFoldDB" id="A0A2Z4LV74"/>
<keyword evidence="2" id="KW-0472">Membrane</keyword>
<keyword evidence="2" id="KW-0812">Transmembrane</keyword>
<dbReference type="Proteomes" id="UP000248536">
    <property type="component" value="Chromosome"/>
</dbReference>
<keyword evidence="4" id="KW-1185">Reference proteome</keyword>
<feature type="coiled-coil region" evidence="1">
    <location>
        <begin position="257"/>
        <end position="284"/>
    </location>
</feature>
<organism evidence="3 4">
    <name type="scientific">Flagellimonas maritima</name>
    <dbReference type="NCBI Taxonomy" id="1383885"/>
    <lineage>
        <taxon>Bacteria</taxon>
        <taxon>Pseudomonadati</taxon>
        <taxon>Bacteroidota</taxon>
        <taxon>Flavobacteriia</taxon>
        <taxon>Flavobacteriales</taxon>
        <taxon>Flavobacteriaceae</taxon>
        <taxon>Flagellimonas</taxon>
    </lineage>
</organism>
<keyword evidence="1" id="KW-0175">Coiled coil</keyword>
<dbReference type="KEGG" id="spon:HME9304_02753"/>
<dbReference type="EMBL" id="CP030104">
    <property type="protein sequence ID" value="AWX45726.1"/>
    <property type="molecule type" value="Genomic_DNA"/>
</dbReference>
<evidence type="ECO:0000256" key="1">
    <source>
        <dbReference type="SAM" id="Coils"/>
    </source>
</evidence>
<gene>
    <name evidence="3" type="ORF">HME9304_02753</name>
</gene>
<proteinExistence type="predicted"/>
<protein>
    <recommendedName>
        <fullName evidence="5">General secretion pathway protein</fullName>
    </recommendedName>
</protein>
<evidence type="ECO:0000313" key="4">
    <source>
        <dbReference type="Proteomes" id="UP000248536"/>
    </source>
</evidence>
<evidence type="ECO:0000256" key="2">
    <source>
        <dbReference type="SAM" id="Phobius"/>
    </source>
</evidence>